<keyword evidence="2" id="KW-1185">Reference proteome</keyword>
<reference evidence="1" key="1">
    <citation type="submission" date="2023-06" db="EMBL/GenBank/DDBJ databases">
        <title>Genomic analysis of the entomopathogenic nematode Steinernema hermaphroditum.</title>
        <authorList>
            <person name="Schwarz E.M."/>
            <person name="Heppert J.K."/>
            <person name="Baniya A."/>
            <person name="Schwartz H.T."/>
            <person name="Tan C.-H."/>
            <person name="Antoshechkin I."/>
            <person name="Sternberg P.W."/>
            <person name="Goodrich-Blair H."/>
            <person name="Dillman A.R."/>
        </authorList>
    </citation>
    <scope>NUCLEOTIDE SEQUENCE</scope>
    <source>
        <strain evidence="1">PS9179</strain>
        <tissue evidence="1">Whole animal</tissue>
    </source>
</reference>
<dbReference type="AlphaFoldDB" id="A0AA39LPE2"/>
<evidence type="ECO:0000313" key="1">
    <source>
        <dbReference type="EMBL" id="KAK0404434.1"/>
    </source>
</evidence>
<accession>A0AA39LPE2</accession>
<protein>
    <submittedName>
        <fullName evidence="1">Uncharacterized protein</fullName>
    </submittedName>
</protein>
<dbReference type="EMBL" id="JAUCMV010000004">
    <property type="protein sequence ID" value="KAK0404434.1"/>
    <property type="molecule type" value="Genomic_DNA"/>
</dbReference>
<dbReference type="Proteomes" id="UP001175271">
    <property type="component" value="Unassembled WGS sequence"/>
</dbReference>
<proteinExistence type="predicted"/>
<gene>
    <name evidence="1" type="ORF">QR680_017452</name>
</gene>
<name>A0AA39LPE2_9BILA</name>
<organism evidence="1 2">
    <name type="scientific">Steinernema hermaphroditum</name>
    <dbReference type="NCBI Taxonomy" id="289476"/>
    <lineage>
        <taxon>Eukaryota</taxon>
        <taxon>Metazoa</taxon>
        <taxon>Ecdysozoa</taxon>
        <taxon>Nematoda</taxon>
        <taxon>Chromadorea</taxon>
        <taxon>Rhabditida</taxon>
        <taxon>Tylenchina</taxon>
        <taxon>Panagrolaimomorpha</taxon>
        <taxon>Strongyloidoidea</taxon>
        <taxon>Steinernematidae</taxon>
        <taxon>Steinernema</taxon>
    </lineage>
</organism>
<sequence>MHKSRAASYFRVSCSAASWPSGLAPPLRAFHNSLRCQFSEDCELSSRVVFVGVRYCNPKTSPRLDVCFPCSLRIITCGLARLARVLYLLYDSPESPGIRYRNLHLSAALRLLKSPTSRNMRSFGLPRAPDKDVLLLEFP</sequence>
<comment type="caution">
    <text evidence="1">The sequence shown here is derived from an EMBL/GenBank/DDBJ whole genome shotgun (WGS) entry which is preliminary data.</text>
</comment>
<evidence type="ECO:0000313" key="2">
    <source>
        <dbReference type="Proteomes" id="UP001175271"/>
    </source>
</evidence>